<dbReference type="GO" id="GO:0005315">
    <property type="term" value="F:phosphate transmembrane transporter activity"/>
    <property type="evidence" value="ECO:0007669"/>
    <property type="project" value="InterPro"/>
</dbReference>
<evidence type="ECO:0000256" key="1">
    <source>
        <dbReference type="ARBA" id="ARBA00004141"/>
    </source>
</evidence>
<comment type="subcellular location">
    <subcellularLocation>
        <location evidence="1">Membrane</location>
        <topology evidence="1">Multi-pass membrane protein</topology>
    </subcellularLocation>
</comment>
<keyword evidence="5 7" id="KW-1133">Transmembrane helix</keyword>
<keyword evidence="2" id="KW-0813">Transport</keyword>
<dbReference type="AlphaFoldDB" id="A0AAV8USU0"/>
<comment type="caution">
    <text evidence="8">The sequence shown here is derived from an EMBL/GenBank/DDBJ whole genome shotgun (WGS) entry which is preliminary data.</text>
</comment>
<dbReference type="InterPro" id="IPR001204">
    <property type="entry name" value="Phos_transporter"/>
</dbReference>
<dbReference type="Proteomes" id="UP001157974">
    <property type="component" value="Unassembled WGS sequence"/>
</dbReference>
<reference evidence="8 9" key="1">
    <citation type="journal article" date="2023" name="Nat. Commun.">
        <title>Origin of minicircular mitochondrial genomes in red algae.</title>
        <authorList>
            <person name="Lee Y."/>
            <person name="Cho C.H."/>
            <person name="Lee Y.M."/>
            <person name="Park S.I."/>
            <person name="Yang J.H."/>
            <person name="West J.A."/>
            <person name="Bhattacharya D."/>
            <person name="Yoon H.S."/>
        </authorList>
    </citation>
    <scope>NUCLEOTIDE SEQUENCE [LARGE SCALE GENOMIC DNA]</scope>
    <source>
        <strain evidence="8 9">CCMP1338</strain>
        <tissue evidence="8">Whole cell</tissue>
    </source>
</reference>
<name>A0AAV8USU0_9RHOD</name>
<feature type="transmembrane region" description="Helical" evidence="7">
    <location>
        <begin position="159"/>
        <end position="179"/>
    </location>
</feature>
<evidence type="ECO:0000256" key="7">
    <source>
        <dbReference type="SAM" id="Phobius"/>
    </source>
</evidence>
<evidence type="ECO:0000313" key="9">
    <source>
        <dbReference type="Proteomes" id="UP001157974"/>
    </source>
</evidence>
<keyword evidence="4 7" id="KW-0812">Transmembrane</keyword>
<accession>A0AAV8USU0</accession>
<gene>
    <name evidence="8" type="ORF">NDN08_002116</name>
</gene>
<proteinExistence type="predicted"/>
<dbReference type="Pfam" id="PF01384">
    <property type="entry name" value="PHO4"/>
    <property type="match status" value="1"/>
</dbReference>
<feature type="transmembrane region" description="Helical" evidence="7">
    <location>
        <begin position="101"/>
        <end position="125"/>
    </location>
</feature>
<keyword evidence="3" id="KW-0592">Phosphate transport</keyword>
<keyword evidence="6 7" id="KW-0472">Membrane</keyword>
<dbReference type="PANTHER" id="PTHR11101:SF80">
    <property type="entry name" value="PHOSPHATE TRANSPORTER"/>
    <property type="match status" value="1"/>
</dbReference>
<dbReference type="PANTHER" id="PTHR11101">
    <property type="entry name" value="PHOSPHATE TRANSPORTER"/>
    <property type="match status" value="1"/>
</dbReference>
<evidence type="ECO:0000256" key="6">
    <source>
        <dbReference type="ARBA" id="ARBA00023136"/>
    </source>
</evidence>
<evidence type="ECO:0000256" key="3">
    <source>
        <dbReference type="ARBA" id="ARBA00022592"/>
    </source>
</evidence>
<evidence type="ECO:0000256" key="2">
    <source>
        <dbReference type="ARBA" id="ARBA00022448"/>
    </source>
</evidence>
<evidence type="ECO:0008006" key="10">
    <source>
        <dbReference type="Google" id="ProtNLM"/>
    </source>
</evidence>
<evidence type="ECO:0000256" key="4">
    <source>
        <dbReference type="ARBA" id="ARBA00022692"/>
    </source>
</evidence>
<dbReference type="GO" id="GO:0035435">
    <property type="term" value="P:phosphate ion transmembrane transport"/>
    <property type="evidence" value="ECO:0007669"/>
    <property type="project" value="TreeGrafter"/>
</dbReference>
<sequence>MSATEVVNIMPDVAAQVLAPFTWIFAVALFATMWQSAAMGANDIGNLFGTSVGSRVLTVRMACILASVFITLGAMALGGQVTKIVGKGIVSWTDFQEIPSLYMLGMFTSALSAGMFLSLATWLSVPVSTTHAVVGATIGFGLVELGASGIQWWPGVGKIVISWVVSPLLAGVFASAFYLTAKYWICNPGANGAPRQACCSIGFIGIA</sequence>
<feature type="transmembrane region" description="Helical" evidence="7">
    <location>
        <begin position="62"/>
        <end position="81"/>
    </location>
</feature>
<feature type="transmembrane region" description="Helical" evidence="7">
    <location>
        <begin position="132"/>
        <end position="153"/>
    </location>
</feature>
<evidence type="ECO:0000313" key="8">
    <source>
        <dbReference type="EMBL" id="KAJ8905610.1"/>
    </source>
</evidence>
<protein>
    <recommendedName>
        <fullName evidence="10">Phosphate transporter</fullName>
    </recommendedName>
</protein>
<dbReference type="EMBL" id="JAMWBK010000004">
    <property type="protein sequence ID" value="KAJ8905610.1"/>
    <property type="molecule type" value="Genomic_DNA"/>
</dbReference>
<keyword evidence="9" id="KW-1185">Reference proteome</keyword>
<dbReference type="GO" id="GO:0016020">
    <property type="term" value="C:membrane"/>
    <property type="evidence" value="ECO:0007669"/>
    <property type="project" value="UniProtKB-SubCell"/>
</dbReference>
<organism evidence="8 9">
    <name type="scientific">Rhodosorus marinus</name>
    <dbReference type="NCBI Taxonomy" id="101924"/>
    <lineage>
        <taxon>Eukaryota</taxon>
        <taxon>Rhodophyta</taxon>
        <taxon>Stylonematophyceae</taxon>
        <taxon>Stylonematales</taxon>
        <taxon>Stylonemataceae</taxon>
        <taxon>Rhodosorus</taxon>
    </lineage>
</organism>
<feature type="transmembrane region" description="Helical" evidence="7">
    <location>
        <begin position="20"/>
        <end position="41"/>
    </location>
</feature>
<evidence type="ECO:0000256" key="5">
    <source>
        <dbReference type="ARBA" id="ARBA00022989"/>
    </source>
</evidence>